<reference evidence="2 3" key="1">
    <citation type="submission" date="2009-09" db="EMBL/GenBank/DDBJ databases">
        <authorList>
            <person name="Weinstock G."/>
            <person name="Sodergren E."/>
            <person name="Clifton S."/>
            <person name="Fulton L."/>
            <person name="Fulton B."/>
            <person name="Courtney L."/>
            <person name="Fronick C."/>
            <person name="Harrison M."/>
            <person name="Strong C."/>
            <person name="Farmer C."/>
            <person name="Delahaunty K."/>
            <person name="Markovic C."/>
            <person name="Hall O."/>
            <person name="Minx P."/>
            <person name="Tomlinson C."/>
            <person name="Mitreva M."/>
            <person name="Nelson J."/>
            <person name="Hou S."/>
            <person name="Wollam A."/>
            <person name="Pepin K.H."/>
            <person name="Johnson M."/>
            <person name="Bhonagiri V."/>
            <person name="Nash W.E."/>
            <person name="Warren W."/>
            <person name="Chinwalla A."/>
            <person name="Mardis E.R."/>
            <person name="Wilson R.K."/>
        </authorList>
    </citation>
    <scope>NUCLEOTIDE SEQUENCE [LARGE SCALE GENOMIC DNA]</scope>
    <source>
        <strain evidence="2 3">F0319</strain>
    </source>
</reference>
<dbReference type="Proteomes" id="UP000003327">
    <property type="component" value="Unassembled WGS sequence"/>
</dbReference>
<dbReference type="STRING" id="649761.HMPREF0973_01449"/>
<organism evidence="2 3">
    <name type="scientific">Prevotella veroralis F0319</name>
    <dbReference type="NCBI Taxonomy" id="649761"/>
    <lineage>
        <taxon>Bacteria</taxon>
        <taxon>Pseudomonadati</taxon>
        <taxon>Bacteroidota</taxon>
        <taxon>Bacteroidia</taxon>
        <taxon>Bacteroidales</taxon>
        <taxon>Prevotellaceae</taxon>
        <taxon>Prevotella</taxon>
    </lineage>
</organism>
<keyword evidence="1" id="KW-1133">Transmembrane helix</keyword>
<gene>
    <name evidence="2" type="ORF">HMPREF0973_01449</name>
</gene>
<name>C9MPB1_9BACT</name>
<protein>
    <submittedName>
        <fullName evidence="2">Uncharacterized protein</fullName>
    </submittedName>
</protein>
<dbReference type="HOGENOM" id="CLU_2539788_0_0_10"/>
<feature type="transmembrane region" description="Helical" evidence="1">
    <location>
        <begin position="49"/>
        <end position="72"/>
    </location>
</feature>
<comment type="caution">
    <text evidence="2">The sequence shown here is derived from an EMBL/GenBank/DDBJ whole genome shotgun (WGS) entry which is preliminary data.</text>
</comment>
<sequence>MHLILYTYQCAPPPHKTIILNIQYYDLQAQYSFSAMLLPILKLSFQPHFHLFCIYITSVSNLPFISFVATFFQFHHEETQISS</sequence>
<keyword evidence="1" id="KW-0472">Membrane</keyword>
<accession>C9MPB1</accession>
<evidence type="ECO:0000313" key="2">
    <source>
        <dbReference type="EMBL" id="EEX18914.1"/>
    </source>
</evidence>
<keyword evidence="1" id="KW-0812">Transmembrane</keyword>
<dbReference type="AlphaFoldDB" id="C9MPB1"/>
<evidence type="ECO:0000313" key="3">
    <source>
        <dbReference type="Proteomes" id="UP000003327"/>
    </source>
</evidence>
<dbReference type="EMBL" id="ACVA01000031">
    <property type="protein sequence ID" value="EEX18914.1"/>
    <property type="molecule type" value="Genomic_DNA"/>
</dbReference>
<evidence type="ECO:0000256" key="1">
    <source>
        <dbReference type="SAM" id="Phobius"/>
    </source>
</evidence>
<proteinExistence type="predicted"/>
<keyword evidence="3" id="KW-1185">Reference proteome</keyword>